<dbReference type="EMBL" id="BLAY01000037">
    <property type="protein sequence ID" value="GET37989.1"/>
    <property type="molecule type" value="Genomic_DNA"/>
</dbReference>
<organism evidence="1 2">
    <name type="scientific">Microseira wollei NIES-4236</name>
    <dbReference type="NCBI Taxonomy" id="2530354"/>
    <lineage>
        <taxon>Bacteria</taxon>
        <taxon>Bacillati</taxon>
        <taxon>Cyanobacteriota</taxon>
        <taxon>Cyanophyceae</taxon>
        <taxon>Oscillatoriophycideae</taxon>
        <taxon>Aerosakkonematales</taxon>
        <taxon>Aerosakkonemataceae</taxon>
        <taxon>Microseira</taxon>
    </lineage>
</organism>
<gene>
    <name evidence="1" type="ORF">MiSe_27430</name>
</gene>
<protein>
    <submittedName>
        <fullName evidence="1">Uncharacterized protein</fullName>
    </submittedName>
</protein>
<evidence type="ECO:0000313" key="1">
    <source>
        <dbReference type="EMBL" id="GET37989.1"/>
    </source>
</evidence>
<comment type="caution">
    <text evidence="1">The sequence shown here is derived from an EMBL/GenBank/DDBJ whole genome shotgun (WGS) entry which is preliminary data.</text>
</comment>
<accession>A0AAV3WH26</accession>
<sequence>MHLAAKIEYSCSEIDKKEREADGKPSLSTLCFGL</sequence>
<evidence type="ECO:0000313" key="2">
    <source>
        <dbReference type="Proteomes" id="UP001050975"/>
    </source>
</evidence>
<proteinExistence type="predicted"/>
<dbReference type="AlphaFoldDB" id="A0AAV3WH26"/>
<keyword evidence="2" id="KW-1185">Reference proteome</keyword>
<name>A0AAV3WH26_9CYAN</name>
<dbReference type="Proteomes" id="UP001050975">
    <property type="component" value="Unassembled WGS sequence"/>
</dbReference>
<reference evidence="1" key="1">
    <citation type="submission" date="2019-10" db="EMBL/GenBank/DDBJ databases">
        <title>Draft genome sequece of Microseira wollei NIES-4236.</title>
        <authorList>
            <person name="Yamaguchi H."/>
            <person name="Suzuki S."/>
            <person name="Kawachi M."/>
        </authorList>
    </citation>
    <scope>NUCLEOTIDE SEQUENCE</scope>
    <source>
        <strain evidence="1">NIES-4236</strain>
    </source>
</reference>